<dbReference type="EMBL" id="LAZR01069031">
    <property type="protein sequence ID" value="KKK48502.1"/>
    <property type="molecule type" value="Genomic_DNA"/>
</dbReference>
<proteinExistence type="predicted"/>
<feature type="non-terminal residue" evidence="1">
    <location>
        <position position="1"/>
    </location>
</feature>
<dbReference type="AlphaFoldDB" id="A0A0F8VW13"/>
<accession>A0A0F8VW13</accession>
<gene>
    <name evidence="1" type="ORF">LCGC14_3144490</name>
</gene>
<sequence length="63" mass="7378">HKEFVINFMSVTYMDGEDVKRVSMRKWLALGEPSYLEFSPKYHYYGTPSVNLTTGEFNQLIDP</sequence>
<comment type="caution">
    <text evidence="1">The sequence shown here is derived from an EMBL/GenBank/DDBJ whole genome shotgun (WGS) entry which is preliminary data.</text>
</comment>
<name>A0A0F8VW13_9ZZZZ</name>
<evidence type="ECO:0000313" key="1">
    <source>
        <dbReference type="EMBL" id="KKK48502.1"/>
    </source>
</evidence>
<organism evidence="1">
    <name type="scientific">marine sediment metagenome</name>
    <dbReference type="NCBI Taxonomy" id="412755"/>
    <lineage>
        <taxon>unclassified sequences</taxon>
        <taxon>metagenomes</taxon>
        <taxon>ecological metagenomes</taxon>
    </lineage>
</organism>
<protein>
    <submittedName>
        <fullName evidence="1">Uncharacterized protein</fullName>
    </submittedName>
</protein>
<reference evidence="1" key="1">
    <citation type="journal article" date="2015" name="Nature">
        <title>Complex archaea that bridge the gap between prokaryotes and eukaryotes.</title>
        <authorList>
            <person name="Spang A."/>
            <person name="Saw J.H."/>
            <person name="Jorgensen S.L."/>
            <person name="Zaremba-Niedzwiedzka K."/>
            <person name="Martijn J."/>
            <person name="Lind A.E."/>
            <person name="van Eijk R."/>
            <person name="Schleper C."/>
            <person name="Guy L."/>
            <person name="Ettema T.J."/>
        </authorList>
    </citation>
    <scope>NUCLEOTIDE SEQUENCE</scope>
</reference>